<dbReference type="AlphaFoldDB" id="T0K9S7"/>
<feature type="compositionally biased region" description="Basic and acidic residues" evidence="1">
    <location>
        <begin position="9"/>
        <end position="24"/>
    </location>
</feature>
<evidence type="ECO:0000256" key="1">
    <source>
        <dbReference type="SAM" id="MobiDB-lite"/>
    </source>
</evidence>
<evidence type="ECO:0000313" key="3">
    <source>
        <dbReference type="Proteomes" id="UP000015530"/>
    </source>
</evidence>
<accession>T0K9S7</accession>
<dbReference type="HOGENOM" id="CLU_3421343_0_0_1"/>
<name>T0K9S7_COLGC</name>
<sequence length="24" mass="2850">MRSTAFDTYDQHRDPVINAKKQLD</sequence>
<reference evidence="3" key="1">
    <citation type="journal article" date="2013" name="Mol. Plant Microbe Interact.">
        <title>Global aspects of pacC regulation of pathogenicity genes in Colletotrichum gloeosporioides as revealed by transcriptome analysis.</title>
        <authorList>
            <person name="Alkan N."/>
            <person name="Meng X."/>
            <person name="Friedlander G."/>
            <person name="Reuveni E."/>
            <person name="Sukno S."/>
            <person name="Sherman A."/>
            <person name="Thon M."/>
            <person name="Fluhr R."/>
            <person name="Prusky D."/>
        </authorList>
    </citation>
    <scope>NUCLEOTIDE SEQUENCE [LARGE SCALE GENOMIC DNA]</scope>
    <source>
        <strain evidence="3">Cg-14</strain>
    </source>
</reference>
<comment type="caution">
    <text evidence="2">The sequence shown here is derived from an EMBL/GenBank/DDBJ whole genome shotgun (WGS) entry which is preliminary data.</text>
</comment>
<dbReference type="EMBL" id="AMYD01002231">
    <property type="protein sequence ID" value="EQB49808.1"/>
    <property type="molecule type" value="Genomic_DNA"/>
</dbReference>
<dbReference type="Proteomes" id="UP000015530">
    <property type="component" value="Unassembled WGS sequence"/>
</dbReference>
<feature type="region of interest" description="Disordered" evidence="1">
    <location>
        <begin position="1"/>
        <end position="24"/>
    </location>
</feature>
<proteinExistence type="predicted"/>
<protein>
    <submittedName>
        <fullName evidence="2">Uncharacterized protein</fullName>
    </submittedName>
</protein>
<gene>
    <name evidence="2" type="ORF">CGLO_10822</name>
</gene>
<evidence type="ECO:0000313" key="2">
    <source>
        <dbReference type="EMBL" id="EQB49808.1"/>
    </source>
</evidence>
<organism evidence="2 3">
    <name type="scientific">Colletotrichum gloeosporioides (strain Cg-14)</name>
    <name type="common">Anthracnose fungus</name>
    <name type="synonym">Glomerella cingulata</name>
    <dbReference type="NCBI Taxonomy" id="1237896"/>
    <lineage>
        <taxon>Eukaryota</taxon>
        <taxon>Fungi</taxon>
        <taxon>Dikarya</taxon>
        <taxon>Ascomycota</taxon>
        <taxon>Pezizomycotina</taxon>
        <taxon>Sordariomycetes</taxon>
        <taxon>Hypocreomycetidae</taxon>
        <taxon>Glomerellales</taxon>
        <taxon>Glomerellaceae</taxon>
        <taxon>Colletotrichum</taxon>
        <taxon>Colletotrichum gloeosporioides species complex</taxon>
    </lineage>
</organism>